<dbReference type="CDD" id="cd19958">
    <property type="entry name" value="pyocin_knob"/>
    <property type="match status" value="1"/>
</dbReference>
<dbReference type="STRING" id="548476.cauri_1900"/>
<sequence>MALKRISQPLTELGSSEHLDNLTTTGVYHQALSRNAEVNNGYPEAQAGLLEVISPSGVQMVYQRYTIYNSRGMYFRGFYGSSWGPWKKVLTE</sequence>
<dbReference type="Proteomes" id="UP000002077">
    <property type="component" value="Chromosome"/>
</dbReference>
<evidence type="ECO:0000313" key="1">
    <source>
        <dbReference type="EMBL" id="ACP33493.1"/>
    </source>
</evidence>
<dbReference type="HOGENOM" id="CLU_2408221_0_0_11"/>
<name>C3PI39_CORA7</name>
<protein>
    <submittedName>
        <fullName evidence="1">Uncharacterized protein</fullName>
    </submittedName>
</protein>
<proteinExistence type="predicted"/>
<dbReference type="AlphaFoldDB" id="C3PI39"/>
<accession>C3PI39</accession>
<dbReference type="EMBL" id="CP001601">
    <property type="protein sequence ID" value="ACP33493.1"/>
    <property type="molecule type" value="Genomic_DNA"/>
</dbReference>
<organism evidence="1 2">
    <name type="scientific">Corynebacterium aurimucosum (strain ATCC 700975 / DSM 44827 / CIP 107346 / CN-1)</name>
    <name type="common">Corynebacterium nigricans</name>
    <dbReference type="NCBI Taxonomy" id="548476"/>
    <lineage>
        <taxon>Bacteria</taxon>
        <taxon>Bacillati</taxon>
        <taxon>Actinomycetota</taxon>
        <taxon>Actinomycetes</taxon>
        <taxon>Mycobacteriales</taxon>
        <taxon>Corynebacteriaceae</taxon>
        <taxon>Corynebacterium</taxon>
    </lineage>
</organism>
<dbReference type="KEGG" id="car:cauri_1900"/>
<gene>
    <name evidence="1" type="ordered locus">cauri_1900</name>
</gene>
<dbReference type="OrthoDB" id="9810174at2"/>
<keyword evidence="2" id="KW-1185">Reference proteome</keyword>
<dbReference type="GeneID" id="31924536"/>
<evidence type="ECO:0000313" key="2">
    <source>
        <dbReference type="Proteomes" id="UP000002077"/>
    </source>
</evidence>
<reference evidence="1 2" key="1">
    <citation type="journal article" date="2010" name="BMC Genomics">
        <title>Complete genome sequence and lifestyle of black-pigmented Corynebacterium aurimucosum ATCC 700975 (formerly C. nigricans CN-1) isolated from a vaginal swab of a woman with spontaneous abortion.</title>
        <authorList>
            <person name="Trost E."/>
            <person name="Gotker S."/>
            <person name="Schneider J."/>
            <person name="Schneiker-Bekel S."/>
            <person name="Szczepanowski R."/>
            <person name="Tilker A."/>
            <person name="Viehoever P."/>
            <person name="Arnold W."/>
            <person name="Bekel T."/>
            <person name="Blom J."/>
            <person name="Gartemann K.H."/>
            <person name="Linke B."/>
            <person name="Goesmann A."/>
            <person name="Puhler A."/>
            <person name="Shukla S.K."/>
            <person name="Tauch A."/>
        </authorList>
    </citation>
    <scope>NUCLEOTIDE SEQUENCE [LARGE SCALE GENOMIC DNA]</scope>
    <source>
        <strain evidence="2">ATCC 700975 / DSM 44827 / CIP 107346 / CN-1</strain>
    </source>
</reference>
<dbReference type="RefSeq" id="WP_012715218.1">
    <property type="nucleotide sequence ID" value="NC_012590.1"/>
</dbReference>